<name>A0A098G6U1_9GAMM</name>
<evidence type="ECO:0000313" key="3">
    <source>
        <dbReference type="EMBL" id="CEG57210.1"/>
    </source>
</evidence>
<evidence type="ECO:0000259" key="2">
    <source>
        <dbReference type="Pfam" id="PF02397"/>
    </source>
</evidence>
<reference evidence="4" key="1">
    <citation type="submission" date="2014-09" db="EMBL/GenBank/DDBJ databases">
        <authorList>
            <person name="Gomez-Valero L."/>
        </authorList>
    </citation>
    <scope>NUCLEOTIDE SEQUENCE [LARGE SCALE GENOMIC DNA]</scope>
    <source>
        <strain evidence="4">ATCC700992</strain>
    </source>
</reference>
<comment type="similarity">
    <text evidence="1">Belongs to the bacterial sugar transferase family.</text>
</comment>
<gene>
    <name evidence="3" type="primary">epsL</name>
    <name evidence="3" type="ORF">LFA_1812</name>
</gene>
<organism evidence="3 4">
    <name type="scientific">Legionella fallonii LLAP-10</name>
    <dbReference type="NCBI Taxonomy" id="1212491"/>
    <lineage>
        <taxon>Bacteria</taxon>
        <taxon>Pseudomonadati</taxon>
        <taxon>Pseudomonadota</taxon>
        <taxon>Gammaproteobacteria</taxon>
        <taxon>Legionellales</taxon>
        <taxon>Legionellaceae</taxon>
        <taxon>Legionella</taxon>
    </lineage>
</organism>
<evidence type="ECO:0000313" key="4">
    <source>
        <dbReference type="Proteomes" id="UP000032430"/>
    </source>
</evidence>
<dbReference type="InterPro" id="IPR003362">
    <property type="entry name" value="Bact_transf"/>
</dbReference>
<dbReference type="GO" id="GO:0016780">
    <property type="term" value="F:phosphotransferase activity, for other substituted phosphate groups"/>
    <property type="evidence" value="ECO:0007669"/>
    <property type="project" value="TreeGrafter"/>
</dbReference>
<dbReference type="STRING" id="1212491.LFA_1812"/>
<keyword evidence="4" id="KW-1185">Reference proteome</keyword>
<proteinExistence type="inferred from homology"/>
<dbReference type="PANTHER" id="PTHR30576:SF8">
    <property type="entry name" value="UNDECAPRENYL-PHOSPHATE GALACTOSE PHOSPHOTRANSFERASE"/>
    <property type="match status" value="1"/>
</dbReference>
<evidence type="ECO:0000256" key="1">
    <source>
        <dbReference type="ARBA" id="ARBA00006464"/>
    </source>
</evidence>
<accession>A0A098G6U1</accession>
<dbReference type="Proteomes" id="UP000032430">
    <property type="component" value="Chromosome I"/>
</dbReference>
<dbReference type="EMBL" id="LN614827">
    <property type="protein sequence ID" value="CEG57210.1"/>
    <property type="molecule type" value="Genomic_DNA"/>
</dbReference>
<dbReference type="PANTHER" id="PTHR30576">
    <property type="entry name" value="COLANIC BIOSYNTHESIS UDP-GLUCOSE LIPID CARRIER TRANSFERASE"/>
    <property type="match status" value="1"/>
</dbReference>
<dbReference type="KEGG" id="lfa:LFA_1812"/>
<dbReference type="RefSeq" id="WP_045095749.1">
    <property type="nucleotide sequence ID" value="NZ_LN614827.1"/>
</dbReference>
<dbReference type="OrthoDB" id="9808602at2"/>
<dbReference type="AlphaFoldDB" id="A0A098G6U1"/>
<protein>
    <submittedName>
        <fullName evidence="3">Uncharacterized sugar transferase EpsL</fullName>
        <ecNumber evidence="3">2.-.-.-</ecNumber>
    </submittedName>
</protein>
<dbReference type="Pfam" id="PF02397">
    <property type="entry name" value="Bac_transf"/>
    <property type="match status" value="1"/>
</dbReference>
<dbReference type="HOGENOM" id="CLU_024920_1_4_6"/>
<feature type="domain" description="Bacterial sugar transferase" evidence="2">
    <location>
        <begin position="3"/>
        <end position="177"/>
    </location>
</feature>
<keyword evidence="3" id="KW-0808">Transferase</keyword>
<sequence>MVKRIFDILIAGTLLIFLLPILFLVALLVRCNLGAPIFFRQSRPGLHGKIFQIIKFRTMQEITDHDGNVIADSYRMTRLGKFLRASSLDELPELWNVIKGEMSLVGPRPLLTEYLPLYNKQQARRHELKPGITGLTQVSGRNALEWQDKFNLDVWYVDNHSLWLDIKILFLTIKKVFMQEGITSKGSVSAEKFTGNDLD</sequence>
<dbReference type="EC" id="2.-.-.-" evidence="3"/>